<proteinExistence type="inferred from homology"/>
<dbReference type="InterPro" id="IPR046373">
    <property type="entry name" value="Acyl-CoA_Oxase/DH_mid-dom_sf"/>
</dbReference>
<keyword evidence="3" id="KW-0285">Flavoprotein</keyword>
<dbReference type="SUPFAM" id="SSF56645">
    <property type="entry name" value="Acyl-CoA dehydrogenase NM domain-like"/>
    <property type="match status" value="1"/>
</dbReference>
<dbReference type="InterPro" id="IPR036250">
    <property type="entry name" value="AcylCo_DH-like_C"/>
</dbReference>
<dbReference type="Pfam" id="PF00441">
    <property type="entry name" value="Acyl-CoA_dh_1"/>
    <property type="match status" value="1"/>
</dbReference>
<feature type="domain" description="Acyl-CoA dehydrogenase/oxidase N-terminal" evidence="7">
    <location>
        <begin position="7"/>
        <end position="118"/>
    </location>
</feature>
<dbReference type="SUPFAM" id="SSF47203">
    <property type="entry name" value="Acyl-CoA dehydrogenase C-terminal domain-like"/>
    <property type="match status" value="1"/>
</dbReference>
<name>A0A6J6S7B4_9ZZZZ</name>
<dbReference type="Pfam" id="PF02771">
    <property type="entry name" value="Acyl-CoA_dh_N"/>
    <property type="match status" value="1"/>
</dbReference>
<protein>
    <submittedName>
        <fullName evidence="8">Unannotated protein</fullName>
    </submittedName>
</protein>
<evidence type="ECO:0000256" key="3">
    <source>
        <dbReference type="ARBA" id="ARBA00022630"/>
    </source>
</evidence>
<organism evidence="8">
    <name type="scientific">freshwater metagenome</name>
    <dbReference type="NCBI Taxonomy" id="449393"/>
    <lineage>
        <taxon>unclassified sequences</taxon>
        <taxon>metagenomes</taxon>
        <taxon>ecological metagenomes</taxon>
    </lineage>
</organism>
<comment type="similarity">
    <text evidence="2">Belongs to the acyl-CoA dehydrogenase family.</text>
</comment>
<feature type="domain" description="Acyl-CoA dehydrogenase/oxidase C-terminal" evidence="6">
    <location>
        <begin position="217"/>
        <end position="352"/>
    </location>
</feature>
<dbReference type="Gene3D" id="2.40.110.10">
    <property type="entry name" value="Butyryl-CoA Dehydrogenase, subunit A, domain 2"/>
    <property type="match status" value="1"/>
</dbReference>
<gene>
    <name evidence="8" type="ORF">UFOPK2766_00295</name>
</gene>
<dbReference type="Gene3D" id="1.10.540.10">
    <property type="entry name" value="Acyl-CoA dehydrogenase/oxidase, N-terminal domain"/>
    <property type="match status" value="1"/>
</dbReference>
<dbReference type="GO" id="GO:0003995">
    <property type="term" value="F:acyl-CoA dehydrogenase activity"/>
    <property type="evidence" value="ECO:0007669"/>
    <property type="project" value="TreeGrafter"/>
</dbReference>
<dbReference type="CDD" id="cd00567">
    <property type="entry name" value="ACAD"/>
    <property type="match status" value="1"/>
</dbReference>
<reference evidence="8" key="1">
    <citation type="submission" date="2020-05" db="EMBL/GenBank/DDBJ databases">
        <authorList>
            <person name="Chiriac C."/>
            <person name="Salcher M."/>
            <person name="Ghai R."/>
            <person name="Kavagutti S V."/>
        </authorList>
    </citation>
    <scope>NUCLEOTIDE SEQUENCE</scope>
</reference>
<evidence type="ECO:0000313" key="8">
    <source>
        <dbReference type="EMBL" id="CAB4730681.1"/>
    </source>
</evidence>
<dbReference type="InterPro" id="IPR009075">
    <property type="entry name" value="AcylCo_DH/oxidase_C"/>
</dbReference>
<dbReference type="InterPro" id="IPR013786">
    <property type="entry name" value="AcylCoA_DH/ox_N"/>
</dbReference>
<dbReference type="EMBL" id="CAEZYU010000008">
    <property type="protein sequence ID" value="CAB4730681.1"/>
    <property type="molecule type" value="Genomic_DNA"/>
</dbReference>
<dbReference type="PANTHER" id="PTHR43884:SF20">
    <property type="entry name" value="ACYL-COA DEHYDROGENASE FADE28"/>
    <property type="match status" value="1"/>
</dbReference>
<dbReference type="GO" id="GO:0050660">
    <property type="term" value="F:flavin adenine dinucleotide binding"/>
    <property type="evidence" value="ECO:0007669"/>
    <property type="project" value="InterPro"/>
</dbReference>
<evidence type="ECO:0000256" key="2">
    <source>
        <dbReference type="ARBA" id="ARBA00009347"/>
    </source>
</evidence>
<dbReference type="InterPro" id="IPR037069">
    <property type="entry name" value="AcylCoA_DH/ox_N_sf"/>
</dbReference>
<evidence type="ECO:0000256" key="1">
    <source>
        <dbReference type="ARBA" id="ARBA00001974"/>
    </source>
</evidence>
<dbReference type="AlphaFoldDB" id="A0A6J6S7B4"/>
<sequence length="368" mass="38968">MDFALNEEQLAISELAGQVIGDASTNERLREIEKAEGPRFDAALWASLAETGILGAFLPEEYGGAGLDLIALGGALEHVGRTAAAVPLWETCGLGVPAIAKFAPESLAAEILPKVADGSMILTAAWHEDLGEPLLPTTIASRNGDGWELTGTKICVPAGAIADAFLMPAAIEGGSVGLFLVRRTAEGVGIEPLETTLGDPQAAILLALAPAELVAEGYESLQWAYDRAVATQCAVASGVFAEALRLTAEYTKERKQFDVPIASFQAVAHRAADAFVDTEAIRLTSKQALWRLSVDMEASAEVAVAKYWVSFGGQRVVHTAQHLHGGVGVDRDYPLHRYFLMAKELELQLGGTTRQLLALGQIIANEAV</sequence>
<evidence type="ECO:0000256" key="4">
    <source>
        <dbReference type="ARBA" id="ARBA00022827"/>
    </source>
</evidence>
<evidence type="ECO:0000256" key="5">
    <source>
        <dbReference type="ARBA" id="ARBA00023002"/>
    </source>
</evidence>
<dbReference type="PANTHER" id="PTHR43884">
    <property type="entry name" value="ACYL-COA DEHYDROGENASE"/>
    <property type="match status" value="1"/>
</dbReference>
<accession>A0A6J6S7B4</accession>
<comment type="cofactor">
    <cofactor evidence="1">
        <name>FAD</name>
        <dbReference type="ChEBI" id="CHEBI:57692"/>
    </cofactor>
</comment>
<dbReference type="Gene3D" id="1.20.140.10">
    <property type="entry name" value="Butyryl-CoA Dehydrogenase, subunit A, domain 3"/>
    <property type="match status" value="1"/>
</dbReference>
<keyword evidence="5" id="KW-0560">Oxidoreductase</keyword>
<evidence type="ECO:0000259" key="6">
    <source>
        <dbReference type="Pfam" id="PF00441"/>
    </source>
</evidence>
<dbReference type="InterPro" id="IPR009100">
    <property type="entry name" value="AcylCoA_DH/oxidase_NM_dom_sf"/>
</dbReference>
<evidence type="ECO:0000259" key="7">
    <source>
        <dbReference type="Pfam" id="PF02771"/>
    </source>
</evidence>
<keyword evidence="4" id="KW-0274">FAD</keyword>